<keyword evidence="7" id="KW-1185">Reference proteome</keyword>
<evidence type="ECO:0000259" key="5">
    <source>
        <dbReference type="PROSITE" id="PS50975"/>
    </source>
</evidence>
<dbReference type="InterPro" id="IPR052032">
    <property type="entry name" value="ATP-dep_AA_Ligase"/>
</dbReference>
<dbReference type="RefSeq" id="WP_317958633.1">
    <property type="nucleotide sequence ID" value="NZ_BSKO01000002.1"/>
</dbReference>
<evidence type="ECO:0000256" key="1">
    <source>
        <dbReference type="ARBA" id="ARBA00022598"/>
    </source>
</evidence>
<evidence type="ECO:0000313" key="7">
    <source>
        <dbReference type="Proteomes" id="UP001275436"/>
    </source>
</evidence>
<reference evidence="6 7" key="1">
    <citation type="submission" date="2023-02" db="EMBL/GenBank/DDBJ databases">
        <title>Oceanobacillus kimchii IFOP_LL358 isolated form Alexandrium catenella lab strain.</title>
        <authorList>
            <person name="Gajardo G."/>
            <person name="Ueki S."/>
            <person name="Maruyama F."/>
        </authorList>
    </citation>
    <scope>NUCLEOTIDE SEQUENCE [LARGE SCALE GENOMIC DNA]</scope>
    <source>
        <strain evidence="6 7">IFOP_LL358</strain>
    </source>
</reference>
<evidence type="ECO:0000256" key="3">
    <source>
        <dbReference type="ARBA" id="ARBA00022840"/>
    </source>
</evidence>
<dbReference type="Gene3D" id="3.30.470.20">
    <property type="entry name" value="ATP-grasp fold, B domain"/>
    <property type="match status" value="1"/>
</dbReference>
<name>A0ABQ5TR31_9BACI</name>
<proteinExistence type="predicted"/>
<evidence type="ECO:0000256" key="2">
    <source>
        <dbReference type="ARBA" id="ARBA00022741"/>
    </source>
</evidence>
<organism evidence="6 7">
    <name type="scientific">Oceanobacillus kimchii</name>
    <dbReference type="NCBI Taxonomy" id="746691"/>
    <lineage>
        <taxon>Bacteria</taxon>
        <taxon>Bacillati</taxon>
        <taxon>Bacillota</taxon>
        <taxon>Bacilli</taxon>
        <taxon>Bacillales</taxon>
        <taxon>Bacillaceae</taxon>
        <taxon>Oceanobacillus</taxon>
    </lineage>
</organism>
<keyword evidence="2 4" id="KW-0547">Nucleotide-binding</keyword>
<dbReference type="Pfam" id="PF13535">
    <property type="entry name" value="ATP-grasp_4"/>
    <property type="match status" value="1"/>
</dbReference>
<dbReference type="Proteomes" id="UP001275436">
    <property type="component" value="Unassembled WGS sequence"/>
</dbReference>
<dbReference type="InterPro" id="IPR011761">
    <property type="entry name" value="ATP-grasp"/>
</dbReference>
<comment type="caution">
    <text evidence="6">The sequence shown here is derived from an EMBL/GenBank/DDBJ whole genome shotgun (WGS) entry which is preliminary data.</text>
</comment>
<dbReference type="SUPFAM" id="SSF56059">
    <property type="entry name" value="Glutathione synthetase ATP-binding domain-like"/>
    <property type="match status" value="1"/>
</dbReference>
<evidence type="ECO:0000313" key="6">
    <source>
        <dbReference type="EMBL" id="GLO68396.1"/>
    </source>
</evidence>
<gene>
    <name evidence="6" type="ORF">MACH08_41800</name>
</gene>
<dbReference type="PANTHER" id="PTHR43585">
    <property type="entry name" value="FUMIPYRROLE BIOSYNTHESIS PROTEIN C"/>
    <property type="match status" value="1"/>
</dbReference>
<accession>A0ABQ5TR31</accession>
<keyword evidence="1" id="KW-0436">Ligase</keyword>
<dbReference type="EMBL" id="BSKO01000002">
    <property type="protein sequence ID" value="GLO68396.1"/>
    <property type="molecule type" value="Genomic_DNA"/>
</dbReference>
<dbReference type="PROSITE" id="PS50975">
    <property type="entry name" value="ATP_GRASP"/>
    <property type="match status" value="1"/>
</dbReference>
<keyword evidence="3 4" id="KW-0067">ATP-binding</keyword>
<protein>
    <recommendedName>
        <fullName evidence="5">ATP-grasp domain-containing protein</fullName>
    </recommendedName>
</protein>
<feature type="domain" description="ATP-grasp" evidence="5">
    <location>
        <begin position="116"/>
        <end position="316"/>
    </location>
</feature>
<sequence>MELNKYVLLLGADQYLRERAISGARQVTNFPIWTASLNAKINKNRYFDYNLEADPKDEKGLMIAINNQKQNGWFPEAIIPLNDWTLKVAHKLNNKLGLNYMPDGVIDSCRDKAKMKFKFLDNSVPTPDFRLIENEAELLISLEEIGYPAIIKPYDFGGSGGVYLLSNKQDAIENYRKSKNVIRKHGNDFGIDGSKFIVEKYIRSEEEISIEVACYKDNFKVIAVTEKYLTPEPRFAEIGHLVPSHRSNNKSLKEIAINACKSLNISMGLAHVEIKIKDNKFWVIEVGARPGGDGIMDIVERVFKINPYKVHVASYLNIDPFEFLPTHLESIGTAAIAFLKSEPGIIRDIQIPDTLPKEVESLWVHAKIGDYSEEATCWKDREGVIELYWDKMFEYKTKEPLVLSEFLSQQIFSVEKVVKNYV</sequence>
<dbReference type="PANTHER" id="PTHR43585:SF2">
    <property type="entry name" value="ATP-GRASP ENZYME FSQD"/>
    <property type="match status" value="1"/>
</dbReference>
<evidence type="ECO:0000256" key="4">
    <source>
        <dbReference type="PROSITE-ProRule" id="PRU00409"/>
    </source>
</evidence>